<reference evidence="3" key="1">
    <citation type="submission" date="2016-03" db="EMBL/GenBank/DDBJ databases">
        <authorList>
            <person name="Heylen K."/>
            <person name="De Vos P."/>
            <person name="Vekeman B."/>
        </authorList>
    </citation>
    <scope>NUCLEOTIDE SEQUENCE [LARGE SCALE GENOMIC DNA]</scope>
    <source>
        <strain evidence="3">R-45383</strain>
    </source>
</reference>
<dbReference type="RefSeq" id="WP_064031208.1">
    <property type="nucleotide sequence ID" value="NZ_LUUK01000209.1"/>
</dbReference>
<dbReference type="EMBL" id="LUUK01000209">
    <property type="protein sequence ID" value="OAI13493.1"/>
    <property type="molecule type" value="Genomic_DNA"/>
</dbReference>
<comment type="caution">
    <text evidence="2">The sequence shown here is derived from an EMBL/GenBank/DDBJ whole genome shotgun (WGS) entry which is preliminary data.</text>
</comment>
<sequence length="95" mass="10706">MKTKNEYIEILATQLREWSADIDQLSEKTEKAAALVKLNYIEELNALRAKQLAAEAKMTELEASGHEGWDAMKLTADRVWDDLRSSLADVAAKLK</sequence>
<dbReference type="Proteomes" id="UP000077628">
    <property type="component" value="Unassembled WGS sequence"/>
</dbReference>
<organism evidence="2 3">
    <name type="scientific">Methylomonas koyamae</name>
    <dbReference type="NCBI Taxonomy" id="702114"/>
    <lineage>
        <taxon>Bacteria</taxon>
        <taxon>Pseudomonadati</taxon>
        <taxon>Pseudomonadota</taxon>
        <taxon>Gammaproteobacteria</taxon>
        <taxon>Methylococcales</taxon>
        <taxon>Methylococcaceae</taxon>
        <taxon>Methylomonas</taxon>
    </lineage>
</organism>
<keyword evidence="1" id="KW-0175">Coiled coil</keyword>
<proteinExistence type="predicted"/>
<name>A0A177N7L5_9GAMM</name>
<protein>
    <recommendedName>
        <fullName evidence="4">Coiled coil domain-containing protein</fullName>
    </recommendedName>
</protein>
<feature type="coiled-coil region" evidence="1">
    <location>
        <begin position="8"/>
        <end position="64"/>
    </location>
</feature>
<evidence type="ECO:0000313" key="3">
    <source>
        <dbReference type="Proteomes" id="UP000077628"/>
    </source>
</evidence>
<evidence type="ECO:0000313" key="2">
    <source>
        <dbReference type="EMBL" id="OAI13493.1"/>
    </source>
</evidence>
<dbReference type="STRING" id="702114.A1355_13375"/>
<keyword evidence="3" id="KW-1185">Reference proteome</keyword>
<accession>A0A177N7L5</accession>
<dbReference type="OrthoDB" id="9813316at2"/>
<gene>
    <name evidence="2" type="ORF">A1355_13375</name>
</gene>
<evidence type="ECO:0008006" key="4">
    <source>
        <dbReference type="Google" id="ProtNLM"/>
    </source>
</evidence>
<dbReference type="AlphaFoldDB" id="A0A177N7L5"/>
<evidence type="ECO:0000256" key="1">
    <source>
        <dbReference type="SAM" id="Coils"/>
    </source>
</evidence>